<dbReference type="InterPro" id="IPR053953">
    <property type="entry name" value="NirdL-like_HTH"/>
</dbReference>
<dbReference type="EMBL" id="VOAH01000007">
    <property type="protein sequence ID" value="TVP40596.1"/>
    <property type="molecule type" value="Genomic_DNA"/>
</dbReference>
<dbReference type="GO" id="GO:0016829">
    <property type="term" value="F:lyase activity"/>
    <property type="evidence" value="ECO:0007669"/>
    <property type="project" value="UniProtKB-KW"/>
</dbReference>
<dbReference type="AlphaFoldDB" id="A0A557SVH1"/>
<comment type="similarity">
    <text evidence="3">Belongs to the Ahb/Nir family.</text>
</comment>
<dbReference type="InterPro" id="IPR040523">
    <property type="entry name" value="AsnC_trans_reg2"/>
</dbReference>
<sequence length="337" mass="39529">MLYSISFMLVNELDAIDKQILNDIQWSFPLVKRPFLEMANKYQLKEEEVLDRTQRLKDIGIIRQISAIFDTRKLGYKSALVAFSVDKNKIDYVANEINKHPGVSHNYERNHEYNVWFTLAVSPDADMKIDLDKMASLDGVLKYRVLPTLKMYKIGVKLDMVNDDPEKPSPTDDVKKMETKAEKISEVDKEYIRQLQKDIEIIREPFKTITDNLGINLEELFNKVKEYQNIGIMRRFAAILRHRQAGFMANGMIVWNVPEEKIDQIGSKIASFPQVSHCYRRPIYPDWEFNVFSMIHARTVDAAEKIAKEISAIIKIDKYRILFSSREFKKERVKYFE</sequence>
<dbReference type="InterPro" id="IPR019888">
    <property type="entry name" value="Tscrpt_reg_AsnC-like"/>
</dbReference>
<evidence type="ECO:0000313" key="9">
    <source>
        <dbReference type="Proteomes" id="UP000315289"/>
    </source>
</evidence>
<evidence type="ECO:0000256" key="1">
    <source>
        <dbReference type="ARBA" id="ARBA00023239"/>
    </source>
</evidence>
<evidence type="ECO:0000313" key="8">
    <source>
        <dbReference type="EMBL" id="TVP40596.1"/>
    </source>
</evidence>
<evidence type="ECO:0000259" key="7">
    <source>
        <dbReference type="Pfam" id="PF22451"/>
    </source>
</evidence>
<proteinExistence type="inferred from homology"/>
<dbReference type="SUPFAM" id="SSF46785">
    <property type="entry name" value="Winged helix' DNA-binding domain"/>
    <property type="match status" value="1"/>
</dbReference>
<dbReference type="InterPro" id="IPR036388">
    <property type="entry name" value="WH-like_DNA-bd_sf"/>
</dbReference>
<dbReference type="PANTHER" id="PTHR43413">
    <property type="entry name" value="TRANSCRIPTIONAL REGULATOR, ASNC FAMILY"/>
    <property type="match status" value="1"/>
</dbReference>
<dbReference type="PANTHER" id="PTHR43413:SF1">
    <property type="entry name" value="SIROHEME DECARBOXYLASE NIRL SUBUNIT"/>
    <property type="match status" value="1"/>
</dbReference>
<comment type="caution">
    <text evidence="8">The sequence shown here is derived from an EMBL/GenBank/DDBJ whole genome shotgun (WGS) entry which is preliminary data.</text>
</comment>
<dbReference type="Pfam" id="PF17805">
    <property type="entry name" value="AsnC_trans_reg2"/>
    <property type="match status" value="2"/>
</dbReference>
<comment type="catalytic activity">
    <reaction evidence="5">
        <text>siroheme + 2 H(+) = 12,18-didecarboxysiroheme + 2 CO2</text>
        <dbReference type="Rhea" id="RHEA:19093"/>
        <dbReference type="ChEBI" id="CHEBI:15378"/>
        <dbReference type="ChEBI" id="CHEBI:16526"/>
        <dbReference type="ChEBI" id="CHEBI:60052"/>
        <dbReference type="ChEBI" id="CHEBI:140497"/>
        <dbReference type="EC" id="4.1.1.111"/>
    </reaction>
</comment>
<organism evidence="8 9">
    <name type="scientific">Candidatus Nitrosocosmicus arcticus</name>
    <dbReference type="NCBI Taxonomy" id="2035267"/>
    <lineage>
        <taxon>Archaea</taxon>
        <taxon>Nitrososphaerota</taxon>
        <taxon>Nitrososphaeria</taxon>
        <taxon>Nitrososphaerales</taxon>
        <taxon>Nitrososphaeraceae</taxon>
        <taxon>Candidatus Nitrosocosmicus</taxon>
    </lineage>
</organism>
<feature type="domain" description="Siroheme decarboxylase AsnC-like ligand binding" evidence="6">
    <location>
        <begin position="244"/>
        <end position="329"/>
    </location>
</feature>
<protein>
    <recommendedName>
        <fullName evidence="4">siroheme decarboxylase</fullName>
        <ecNumber evidence="4">4.1.1.111</ecNumber>
    </recommendedName>
</protein>
<feature type="domain" description="Siroheme decarboxylase AsnC-like ligand binding" evidence="6">
    <location>
        <begin position="73"/>
        <end position="153"/>
    </location>
</feature>
<name>A0A557SVH1_9ARCH</name>
<dbReference type="Gene3D" id="1.10.10.10">
    <property type="entry name" value="Winged helix-like DNA-binding domain superfamily/Winged helix DNA-binding domain"/>
    <property type="match status" value="1"/>
</dbReference>
<feature type="domain" description="Siroheme decarboxylase NirL-like HTH" evidence="7">
    <location>
        <begin position="17"/>
        <end position="63"/>
    </location>
</feature>
<evidence type="ECO:0000256" key="2">
    <source>
        <dbReference type="ARBA" id="ARBA00023444"/>
    </source>
</evidence>
<gene>
    <name evidence="8" type="ORF">NARC_70178</name>
</gene>
<dbReference type="Pfam" id="PF22451">
    <property type="entry name" value="NirdL-like_HTH"/>
    <property type="match status" value="1"/>
</dbReference>
<evidence type="ECO:0000259" key="6">
    <source>
        <dbReference type="Pfam" id="PF17805"/>
    </source>
</evidence>
<dbReference type="InterPro" id="IPR050684">
    <property type="entry name" value="HTH-Siroheme_Decarb"/>
</dbReference>
<comment type="pathway">
    <text evidence="2">Porphyrin-containing compound metabolism.</text>
</comment>
<evidence type="ECO:0000256" key="4">
    <source>
        <dbReference type="ARBA" id="ARBA00023471"/>
    </source>
</evidence>
<evidence type="ECO:0000256" key="3">
    <source>
        <dbReference type="ARBA" id="ARBA00023457"/>
    </source>
</evidence>
<keyword evidence="9" id="KW-1185">Reference proteome</keyword>
<keyword evidence="1" id="KW-0456">Lyase</keyword>
<reference evidence="8 9" key="1">
    <citation type="journal article" date="2019" name="Front. Microbiol.">
        <title>Ammonia Oxidation by the Arctic Terrestrial Thaumarchaeote Candidatus Nitrosocosmicus arcticus Is Stimulated by Increasing Temperatures.</title>
        <authorList>
            <person name="Alves R.J.E."/>
            <person name="Kerou M."/>
            <person name="Zappe A."/>
            <person name="Bittner R."/>
            <person name="Abby S.S."/>
            <person name="Schmidt H.A."/>
            <person name="Pfeifer K."/>
            <person name="Schleper C."/>
        </authorList>
    </citation>
    <scope>NUCLEOTIDE SEQUENCE [LARGE SCALE GENOMIC DNA]</scope>
    <source>
        <strain evidence="8 9">Kfb</strain>
    </source>
</reference>
<evidence type="ECO:0000256" key="5">
    <source>
        <dbReference type="ARBA" id="ARBA00048470"/>
    </source>
</evidence>
<dbReference type="SMART" id="SM00344">
    <property type="entry name" value="HTH_ASNC"/>
    <property type="match status" value="1"/>
</dbReference>
<dbReference type="InterPro" id="IPR036390">
    <property type="entry name" value="WH_DNA-bd_sf"/>
</dbReference>
<dbReference type="Gene3D" id="3.30.70.3460">
    <property type="match status" value="2"/>
</dbReference>
<dbReference type="EC" id="4.1.1.111" evidence="4"/>
<accession>A0A557SVH1</accession>
<dbReference type="Proteomes" id="UP000315289">
    <property type="component" value="Unassembled WGS sequence"/>
</dbReference>